<proteinExistence type="predicted"/>
<evidence type="ECO:0000313" key="3">
    <source>
        <dbReference type="EMBL" id="RMI37756.1"/>
    </source>
</evidence>
<feature type="compositionally biased region" description="Low complexity" evidence="1">
    <location>
        <begin position="37"/>
        <end position="46"/>
    </location>
</feature>
<comment type="caution">
    <text evidence="3">The sequence shown here is derived from an EMBL/GenBank/DDBJ whole genome shotgun (WGS) entry which is preliminary data.</text>
</comment>
<dbReference type="PANTHER" id="PTHR36222:SF1">
    <property type="entry name" value="SERINE PROTEASE INHIBITOR RV3364C"/>
    <property type="match status" value="1"/>
</dbReference>
<reference evidence="3 4" key="1">
    <citation type="submission" date="2018-10" db="EMBL/GenBank/DDBJ databases">
        <title>Isolation, diversity and antifungal activity of actinobacteria from wheat.</title>
        <authorList>
            <person name="Han C."/>
        </authorList>
    </citation>
    <scope>NUCLEOTIDE SEQUENCE [LARGE SCALE GENOMIC DNA]</scope>
    <source>
        <strain evidence="3 4">NEAU-YY642</strain>
    </source>
</reference>
<evidence type="ECO:0000259" key="2">
    <source>
        <dbReference type="SMART" id="SM00960"/>
    </source>
</evidence>
<organism evidence="3 4">
    <name type="scientific">Streptomyces triticirhizae</name>
    <dbReference type="NCBI Taxonomy" id="2483353"/>
    <lineage>
        <taxon>Bacteria</taxon>
        <taxon>Bacillati</taxon>
        <taxon>Actinomycetota</taxon>
        <taxon>Actinomycetes</taxon>
        <taxon>Kitasatosporales</taxon>
        <taxon>Streptomycetaceae</taxon>
        <taxon>Streptomyces</taxon>
    </lineage>
</organism>
<evidence type="ECO:0000256" key="1">
    <source>
        <dbReference type="SAM" id="MobiDB-lite"/>
    </source>
</evidence>
<dbReference type="EMBL" id="RFFJ01000106">
    <property type="protein sequence ID" value="RMI37756.1"/>
    <property type="molecule type" value="Genomic_DNA"/>
</dbReference>
<dbReference type="InterPro" id="IPR004942">
    <property type="entry name" value="Roadblock/LAMTOR2_dom"/>
</dbReference>
<protein>
    <submittedName>
        <fullName evidence="3">Roadblock/LC7 domain-containing protein</fullName>
    </submittedName>
</protein>
<keyword evidence="4" id="KW-1185">Reference proteome</keyword>
<dbReference type="InterPro" id="IPR053141">
    <property type="entry name" value="Mycobact_SerProt_Inhib_Rv3364c"/>
</dbReference>
<feature type="region of interest" description="Disordered" evidence="1">
    <location>
        <begin position="1"/>
        <end position="50"/>
    </location>
</feature>
<dbReference type="Proteomes" id="UP000278673">
    <property type="component" value="Unassembled WGS sequence"/>
</dbReference>
<dbReference type="SMART" id="SM00960">
    <property type="entry name" value="Robl_LC7"/>
    <property type="match status" value="1"/>
</dbReference>
<name>A0A3M2LKV0_9ACTN</name>
<evidence type="ECO:0000313" key="4">
    <source>
        <dbReference type="Proteomes" id="UP000278673"/>
    </source>
</evidence>
<feature type="compositionally biased region" description="Low complexity" evidence="1">
    <location>
        <begin position="1"/>
        <end position="20"/>
    </location>
</feature>
<dbReference type="SUPFAM" id="SSF103196">
    <property type="entry name" value="Roadblock/LC7 domain"/>
    <property type="match status" value="1"/>
</dbReference>
<dbReference type="PANTHER" id="PTHR36222">
    <property type="entry name" value="SERINE PROTEASE INHIBITOR RV3364C"/>
    <property type="match status" value="1"/>
</dbReference>
<dbReference type="Gene3D" id="3.30.450.30">
    <property type="entry name" value="Dynein light chain 2a, cytoplasmic"/>
    <property type="match status" value="1"/>
</dbReference>
<dbReference type="AlphaFoldDB" id="A0A3M2LKV0"/>
<feature type="domain" description="Roadblock/LAMTOR2" evidence="2">
    <location>
        <begin position="53"/>
        <end position="143"/>
    </location>
</feature>
<gene>
    <name evidence="3" type="ORF">EBN88_18430</name>
</gene>
<sequence>MDSDPASDPGSDPTTDPPAAHAHDPAAEPPPGATNEPSPDAAAPAPEQRPDLGRLLTGLVERVPHARSALLLSIDGLVRAAHGLDRETAEQLAALASGLHALARGAGARFAEGGRVRQVVVEWESALLTVCTAGTGACLAALADRRADVAVLGYEMTLLVRSVRSVLETPLRLPAGR</sequence>
<dbReference type="Pfam" id="PF03259">
    <property type="entry name" value="Robl_LC7"/>
    <property type="match status" value="1"/>
</dbReference>
<accession>A0A3M2LKV0</accession>